<dbReference type="PANTHER" id="PTHR43464">
    <property type="entry name" value="METHYLTRANSFERASE"/>
    <property type="match status" value="1"/>
</dbReference>
<keyword evidence="2" id="KW-0808">Transferase</keyword>
<reference evidence="5" key="1">
    <citation type="submission" date="2016-10" db="EMBL/GenBank/DDBJ databases">
        <authorList>
            <person name="Varghese N."/>
        </authorList>
    </citation>
    <scope>NUCLEOTIDE SEQUENCE [LARGE SCALE GENOMIC DNA]</scope>
    <source>
        <strain evidence="5">92MFCol6.1</strain>
    </source>
</reference>
<dbReference type="InterPro" id="IPR029063">
    <property type="entry name" value="SAM-dependent_MTases_sf"/>
</dbReference>
<dbReference type="GO" id="GO:0009312">
    <property type="term" value="P:oligosaccharide biosynthetic process"/>
    <property type="evidence" value="ECO:0007669"/>
    <property type="project" value="InterPro"/>
</dbReference>
<organism evidence="4 5">
    <name type="scientific">Stenotrophomonas indicatrix</name>
    <dbReference type="NCBI Taxonomy" id="2045451"/>
    <lineage>
        <taxon>Bacteria</taxon>
        <taxon>Pseudomonadati</taxon>
        <taxon>Pseudomonadota</taxon>
        <taxon>Gammaproteobacteria</taxon>
        <taxon>Lysobacterales</taxon>
        <taxon>Lysobacteraceae</taxon>
        <taxon>Stenotrophomonas</taxon>
    </lineage>
</organism>
<dbReference type="SUPFAM" id="SSF53335">
    <property type="entry name" value="S-adenosyl-L-methionine-dependent methyltransferases"/>
    <property type="match status" value="1"/>
</dbReference>
<dbReference type="Pfam" id="PF05401">
    <property type="entry name" value="NodS"/>
    <property type="match status" value="1"/>
</dbReference>
<proteinExistence type="predicted"/>
<keyword evidence="1" id="KW-0489">Methyltransferase</keyword>
<dbReference type="AlphaFoldDB" id="A0A1W1GVG5"/>
<evidence type="ECO:0000256" key="2">
    <source>
        <dbReference type="ARBA" id="ARBA00022679"/>
    </source>
</evidence>
<dbReference type="EMBL" id="FWEU01000001">
    <property type="protein sequence ID" value="SLM23258.1"/>
    <property type="molecule type" value="Genomic_DNA"/>
</dbReference>
<dbReference type="CDD" id="cd02440">
    <property type="entry name" value="AdoMet_MTases"/>
    <property type="match status" value="1"/>
</dbReference>
<evidence type="ECO:0000256" key="1">
    <source>
        <dbReference type="ARBA" id="ARBA00022603"/>
    </source>
</evidence>
<dbReference type="PANTHER" id="PTHR43464:SF19">
    <property type="entry name" value="UBIQUINONE BIOSYNTHESIS O-METHYLTRANSFERASE, MITOCHONDRIAL"/>
    <property type="match status" value="1"/>
</dbReference>
<evidence type="ECO:0000313" key="5">
    <source>
        <dbReference type="Proteomes" id="UP000191133"/>
    </source>
</evidence>
<dbReference type="GO" id="GO:0032259">
    <property type="term" value="P:methylation"/>
    <property type="evidence" value="ECO:0007669"/>
    <property type="project" value="UniProtKB-KW"/>
</dbReference>
<keyword evidence="3" id="KW-0949">S-adenosyl-L-methionine</keyword>
<dbReference type="Gene3D" id="3.40.50.150">
    <property type="entry name" value="Vaccinia Virus protein VP39"/>
    <property type="match status" value="1"/>
</dbReference>
<dbReference type="Proteomes" id="UP000191133">
    <property type="component" value="Unassembled WGS sequence"/>
</dbReference>
<evidence type="ECO:0000256" key="3">
    <source>
        <dbReference type="ARBA" id="ARBA00022691"/>
    </source>
</evidence>
<sequence>MSAQPYFDQLHAAEDPFGYRSRWYEERKRALLLASLPRARFSRGWELGCSNGVLTEALAPRCERLLATDISPRATFQARRNLAHLPHVQVHCASHPQQWPAGRFDLIVCGEMGYYLAPEALPALRSGIHAALKDEGLLVACHWLPAFPGRSSATALVHQHLGQGLQEAFCYRDADFVLQGWMRRPLSLAREEALR</sequence>
<name>A0A1W1GVG5_9GAMM</name>
<dbReference type="GO" id="GO:0008757">
    <property type="term" value="F:S-adenosylmethionine-dependent methyltransferase activity"/>
    <property type="evidence" value="ECO:0007669"/>
    <property type="project" value="InterPro"/>
</dbReference>
<dbReference type="InterPro" id="IPR008715">
    <property type="entry name" value="SAM-MeTfrase_NodS-like"/>
</dbReference>
<evidence type="ECO:0000313" key="4">
    <source>
        <dbReference type="EMBL" id="SLM23258.1"/>
    </source>
</evidence>
<gene>
    <name evidence="4" type="ORF">SAMN04488690_0946</name>
</gene>
<protein>
    <submittedName>
        <fullName evidence="4">Nodulation protein S (NodS)</fullName>
    </submittedName>
</protein>
<dbReference type="RefSeq" id="WP_025874488.1">
    <property type="nucleotide sequence ID" value="NZ_CBCSJV010000002.1"/>
</dbReference>
<accession>A0A1W1GVG5</accession>